<organism evidence="3 4">
    <name type="scientific">Panagrolaimus superbus</name>
    <dbReference type="NCBI Taxonomy" id="310955"/>
    <lineage>
        <taxon>Eukaryota</taxon>
        <taxon>Metazoa</taxon>
        <taxon>Ecdysozoa</taxon>
        <taxon>Nematoda</taxon>
        <taxon>Chromadorea</taxon>
        <taxon>Rhabditida</taxon>
        <taxon>Tylenchina</taxon>
        <taxon>Panagrolaimomorpha</taxon>
        <taxon>Panagrolaimoidea</taxon>
        <taxon>Panagrolaimidae</taxon>
        <taxon>Panagrolaimus</taxon>
    </lineage>
</organism>
<dbReference type="Proteomes" id="UP000887577">
    <property type="component" value="Unplaced"/>
</dbReference>
<dbReference type="Gene3D" id="3.40.50.1820">
    <property type="entry name" value="alpha/beta hydrolase"/>
    <property type="match status" value="1"/>
</dbReference>
<feature type="domain" description="Fungal lipase-type" evidence="2">
    <location>
        <begin position="89"/>
        <end position="223"/>
    </location>
</feature>
<evidence type="ECO:0000259" key="2">
    <source>
        <dbReference type="Pfam" id="PF01764"/>
    </source>
</evidence>
<feature type="signal peptide" evidence="1">
    <location>
        <begin position="1"/>
        <end position="20"/>
    </location>
</feature>
<dbReference type="InterPro" id="IPR029058">
    <property type="entry name" value="AB_hydrolase_fold"/>
</dbReference>
<evidence type="ECO:0000313" key="3">
    <source>
        <dbReference type="Proteomes" id="UP000887577"/>
    </source>
</evidence>
<evidence type="ECO:0000313" key="4">
    <source>
        <dbReference type="WBParaSite" id="PSU_v2.g11598.t1"/>
    </source>
</evidence>
<feature type="chain" id="PRO_5037572527" evidence="1">
    <location>
        <begin position="21"/>
        <end position="280"/>
    </location>
</feature>
<name>A0A914XUH0_9BILA</name>
<accession>A0A914XUH0</accession>
<dbReference type="PROSITE" id="PS51257">
    <property type="entry name" value="PROKAR_LIPOPROTEIN"/>
    <property type="match status" value="1"/>
</dbReference>
<keyword evidence="3" id="KW-1185">Reference proteome</keyword>
<dbReference type="SUPFAM" id="SSF53474">
    <property type="entry name" value="alpha/beta-Hydrolases"/>
    <property type="match status" value="1"/>
</dbReference>
<reference evidence="4" key="1">
    <citation type="submission" date="2022-11" db="UniProtKB">
        <authorList>
            <consortium name="WormBaseParasite"/>
        </authorList>
    </citation>
    <scope>IDENTIFICATION</scope>
</reference>
<dbReference type="AlphaFoldDB" id="A0A914XUH0"/>
<proteinExistence type="predicted"/>
<dbReference type="PANTHER" id="PTHR45908">
    <property type="entry name" value="PROTEIN CBG11750-RELATED"/>
    <property type="match status" value="1"/>
</dbReference>
<protein>
    <submittedName>
        <fullName evidence="4">Fungal lipase-like domain-containing protein</fullName>
    </submittedName>
</protein>
<keyword evidence="1" id="KW-0732">Signal</keyword>
<dbReference type="Pfam" id="PF01764">
    <property type="entry name" value="Lipase_3"/>
    <property type="match status" value="1"/>
</dbReference>
<sequence length="280" mass="31245">MKVTILLLLSLVIIFAGCNADSFDDTLRYYAFPIAAAAYSDAPNLCFQSIENDVNSNIQIYGQDTFECDSLDDTCSGYTAVDPVNQYIIISFRGTNKFLQLVDEGWDYNDFEPLLGGNVAAYFFNGFSDIWNHGMKNDFYTLKNKYPNFDILVTGHSLGGAMASIAAATIVSTGIVPASKVYLFTFGQPRTGTLDYANGFNSFGMASYRVVHNRDMVAHLPPKDLYDYYHHVEEIWYQNDMTTDDTYAACDSTDGEDPNCSDSLYLLPALMIINIILVKK</sequence>
<evidence type="ECO:0000256" key="1">
    <source>
        <dbReference type="SAM" id="SignalP"/>
    </source>
</evidence>
<dbReference type="CDD" id="cd00519">
    <property type="entry name" value="Lipase_3"/>
    <property type="match status" value="1"/>
</dbReference>
<dbReference type="GO" id="GO:0006629">
    <property type="term" value="P:lipid metabolic process"/>
    <property type="evidence" value="ECO:0007669"/>
    <property type="project" value="InterPro"/>
</dbReference>
<dbReference type="WBParaSite" id="PSU_v2.g11598.t1">
    <property type="protein sequence ID" value="PSU_v2.g11598.t1"/>
    <property type="gene ID" value="PSU_v2.g11598"/>
</dbReference>
<dbReference type="InterPro" id="IPR002921">
    <property type="entry name" value="Fungal_lipase-type"/>
</dbReference>